<dbReference type="Pfam" id="PF12937">
    <property type="entry name" value="F-box-like"/>
    <property type="match status" value="1"/>
</dbReference>
<name>A0ABR3GUJ7_9PEZI</name>
<feature type="domain" description="F-box" evidence="8">
    <location>
        <begin position="978"/>
        <end position="1025"/>
    </location>
</feature>
<feature type="compositionally biased region" description="Basic and acidic residues" evidence="7">
    <location>
        <begin position="112"/>
        <end position="162"/>
    </location>
</feature>
<dbReference type="PANTHER" id="PTHR15272">
    <property type="entry name" value="CHROMATIN ASSEMBLY FACTOR 1 SUBUNIT A CAF-1 SUBUNIT A"/>
    <property type="match status" value="1"/>
</dbReference>
<gene>
    <name evidence="9" type="primary">RLF2</name>
    <name evidence="9" type="ORF">Q9L58_001354</name>
</gene>
<keyword evidence="2" id="KW-0235">DNA replication</keyword>
<dbReference type="Gene3D" id="3.80.10.10">
    <property type="entry name" value="Ribonuclease Inhibitor"/>
    <property type="match status" value="1"/>
</dbReference>
<feature type="region of interest" description="Disordered" evidence="7">
    <location>
        <begin position="300"/>
        <end position="319"/>
    </location>
</feature>
<feature type="compositionally biased region" description="Low complexity" evidence="7">
    <location>
        <begin position="796"/>
        <end position="806"/>
    </location>
</feature>
<accession>A0ABR3GUJ7</accession>
<feature type="region of interest" description="Disordered" evidence="7">
    <location>
        <begin position="1"/>
        <end position="186"/>
    </location>
</feature>
<evidence type="ECO:0000259" key="8">
    <source>
        <dbReference type="PROSITE" id="PS50181"/>
    </source>
</evidence>
<dbReference type="EMBL" id="JBBBZM010000010">
    <property type="protein sequence ID" value="KAL0639528.1"/>
    <property type="molecule type" value="Genomic_DNA"/>
</dbReference>
<feature type="compositionally biased region" description="Basic and acidic residues" evidence="7">
    <location>
        <begin position="62"/>
        <end position="102"/>
    </location>
</feature>
<dbReference type="Proteomes" id="UP001447188">
    <property type="component" value="Unassembled WGS sequence"/>
</dbReference>
<comment type="subcellular location">
    <subcellularLocation>
        <location evidence="1">Nucleus</location>
    </subcellularLocation>
</comment>
<dbReference type="InterPro" id="IPR021644">
    <property type="entry name" value="CAF-1_p150_acidic"/>
</dbReference>
<comment type="caution">
    <text evidence="9">The sequence shown here is derived from an EMBL/GenBank/DDBJ whole genome shotgun (WGS) entry which is preliminary data.</text>
</comment>
<protein>
    <submittedName>
        <fullName evidence="9">Chromatin assembly factor-I (CAF-I) p90 subunit</fullName>
    </submittedName>
</protein>
<evidence type="ECO:0000313" key="9">
    <source>
        <dbReference type="EMBL" id="KAL0639528.1"/>
    </source>
</evidence>
<evidence type="ECO:0000256" key="4">
    <source>
        <dbReference type="ARBA" id="ARBA00023186"/>
    </source>
</evidence>
<dbReference type="SUPFAM" id="SSF81383">
    <property type="entry name" value="F-box domain"/>
    <property type="match status" value="1"/>
</dbReference>
<dbReference type="Pfam" id="PF11600">
    <property type="entry name" value="CAF1A_acidic"/>
    <property type="match status" value="1"/>
</dbReference>
<sequence>MSASAAPPPPEPQLPPGSQDDASSNSSKGSKKRAISEVAEDSAAPPVDGSGDGKGPAKKKTKLTEVELEEKKKEKEVREKEKEDKRKEKEAKEKEKEAEKATKASFPIPRIVKAERDEKKRVRDEEKKKKDEEKKKKDDEKKKKDDEKKKKDEEKVKKDKAQTRLQNFFARPSGPPSSPAKAAAELPGPLAAALTPERKENRSDYERAFHSFFVKPNVTVAPPHYFQRDDVYRATMKDSIDQAMSLPKDLNSPRDEMQTVPEVGTATGEQIVELLHIPLHKRGRRGKQLGYTTKDLLARINTPDDSSLPPITDQTEGKPSKEGYAAIYLKLLNSLPNKFLRFAEDVRPPYSGTFTRYPTTPGLRRGRNPFQRTLPRITYDYNSEAEWEEGALDEDGEELLSDNEEEDEEAESLDDEMDEFLDDEEDDTKGRRGQLAALVPLSSGLCWEDEDGRNSRAEFGSMKMEVLIEGVSGPIDPFSTIYWNPPPKNTKSLANFLVPVSSSPKPSTSTSMEPPRFPLVVSTRPQVTNIALGMEIGAPKKGRGVALVPAEDLDAFKRAVTGAGSNMTKAGLIEFLKKQFPKIGKESIKQTLGKVATRIGDKEKDKVNNIPISAIMDAEPTLGPADARWMTQFHELQKQQVTALIQQNENQKTQLEILAMQLEVEKQRKLDRHSANDQVEAKHEANGGIVMPQLHHLPGQDAEQPIEGIQAQDFELGGFNPETQHGFGPRYTTFTMETPQQDHNRQYQDFNHQHYHQQNHQLNGSVALPRLTDLDSPDNRLLMALGGYDLPPLSLSGSSLPDPSTPANNRFPNNREHSAYLTPQYPPIGPDSVLRSNDRPISKTPGSPLDQSPKGKRPRLVGPSLPGYNSASVMNISNGSSSHHSHQNQALETYAAGVGKLAFSLTRKDLEDCLMELARREEEMSNSIYQNPAFDVSPTQGLVRTSLMNIISRNNRKVVLSEKDIWPMSIGLGRGGELGSLAKLPLEILLHIVSFLPQGAALSLILTVCKSLRALMSESSLWGRVVIEPKIPTFSSNGFLRFLRALPESSIRYFTFDTAACEPSILNEVVDVMLKKKHFGMVSLHLLGKKLSHAMVLNTLKRLWSENLTIFSLTDVTASKLDSEIVIKAFMPLMPNLRRLRLEGGVWKTKELKVLSCIHGQLRNVDSNKLIGDNRLTHLSFIGKNTAICWDDLKYFGKWFPELEELFISCIYADEASWVEKYAIGTVPVTEVGEALAGIEHANKRYRQLNYDDISWHAMARLKYFGCDHIGDVSKKKNVKVFEDIHATHIWSLIKGSNHTLERLEISRGEEYFRYERGSKNGSKVYAPLPHLIPTALRTMLPVDFPKLTYLYLAYWRIPWRWFVGVVNASLVANNSGSSSSAASEISSADDGGDVNVIANRERPNLRLNSCRTFVFWKCSGLPTDLGGPGDVPEKKWIAELREVWGEQLEILDDSAGFDKASKGNRGGGSW</sequence>
<dbReference type="Pfam" id="PF21796">
    <property type="entry name" value="Cac1_C"/>
    <property type="match status" value="1"/>
</dbReference>
<keyword evidence="10" id="KW-1185">Reference proteome</keyword>
<evidence type="ECO:0000256" key="2">
    <source>
        <dbReference type="ARBA" id="ARBA00022705"/>
    </source>
</evidence>
<keyword evidence="3" id="KW-0227">DNA damage</keyword>
<dbReference type="InterPro" id="IPR001810">
    <property type="entry name" value="F-box_dom"/>
</dbReference>
<evidence type="ECO:0000256" key="5">
    <source>
        <dbReference type="ARBA" id="ARBA00023204"/>
    </source>
</evidence>
<organism evidence="9 10">
    <name type="scientific">Discina gigas</name>
    <dbReference type="NCBI Taxonomy" id="1032678"/>
    <lineage>
        <taxon>Eukaryota</taxon>
        <taxon>Fungi</taxon>
        <taxon>Dikarya</taxon>
        <taxon>Ascomycota</taxon>
        <taxon>Pezizomycotina</taxon>
        <taxon>Pezizomycetes</taxon>
        <taxon>Pezizales</taxon>
        <taxon>Discinaceae</taxon>
        <taxon>Discina</taxon>
    </lineage>
</organism>
<keyword evidence="4" id="KW-0143">Chaperone</keyword>
<dbReference type="InterPro" id="IPR022043">
    <property type="entry name" value="CAF1A_DD"/>
</dbReference>
<evidence type="ECO:0000256" key="6">
    <source>
        <dbReference type="ARBA" id="ARBA00023242"/>
    </source>
</evidence>
<dbReference type="InterPro" id="IPR048800">
    <property type="entry name" value="Cac1-like_C"/>
</dbReference>
<dbReference type="Pfam" id="PF12253">
    <property type="entry name" value="CAF1A_dimeriz"/>
    <property type="match status" value="1"/>
</dbReference>
<dbReference type="PANTHER" id="PTHR15272:SF0">
    <property type="entry name" value="CHROMATIN ASSEMBLY FACTOR 1 SUBUNIT A"/>
    <property type="match status" value="1"/>
</dbReference>
<feature type="compositionally biased region" description="Pro residues" evidence="7">
    <location>
        <begin position="1"/>
        <end position="15"/>
    </location>
</feature>
<keyword evidence="6" id="KW-0539">Nucleus</keyword>
<proteinExistence type="predicted"/>
<dbReference type="SUPFAM" id="SSF52047">
    <property type="entry name" value="RNI-like"/>
    <property type="match status" value="1"/>
</dbReference>
<feature type="region of interest" description="Disordered" evidence="7">
    <location>
        <begin position="391"/>
        <end position="431"/>
    </location>
</feature>
<dbReference type="PROSITE" id="PS50181">
    <property type="entry name" value="FBOX"/>
    <property type="match status" value="1"/>
</dbReference>
<keyword evidence="5" id="KW-0234">DNA repair</keyword>
<evidence type="ECO:0000256" key="3">
    <source>
        <dbReference type="ARBA" id="ARBA00022763"/>
    </source>
</evidence>
<feature type="compositionally biased region" description="Acidic residues" evidence="7">
    <location>
        <begin position="391"/>
        <end position="427"/>
    </location>
</feature>
<evidence type="ECO:0000256" key="7">
    <source>
        <dbReference type="SAM" id="MobiDB-lite"/>
    </source>
</evidence>
<dbReference type="InterPro" id="IPR036047">
    <property type="entry name" value="F-box-like_dom_sf"/>
</dbReference>
<evidence type="ECO:0000256" key="1">
    <source>
        <dbReference type="ARBA" id="ARBA00004123"/>
    </source>
</evidence>
<feature type="region of interest" description="Disordered" evidence="7">
    <location>
        <begin position="796"/>
        <end position="864"/>
    </location>
</feature>
<reference evidence="9 10" key="1">
    <citation type="submission" date="2024-02" db="EMBL/GenBank/DDBJ databases">
        <title>Discinaceae phylogenomics.</title>
        <authorList>
            <person name="Dirks A.C."/>
            <person name="James T.Y."/>
        </authorList>
    </citation>
    <scope>NUCLEOTIDE SEQUENCE [LARGE SCALE GENOMIC DNA]</scope>
    <source>
        <strain evidence="9 10">ACD0624</strain>
    </source>
</reference>
<evidence type="ECO:0000313" key="10">
    <source>
        <dbReference type="Proteomes" id="UP001447188"/>
    </source>
</evidence>
<dbReference type="InterPro" id="IPR032675">
    <property type="entry name" value="LRR_dom_sf"/>
</dbReference>